<name>K6YRK2_9ALTE</name>
<dbReference type="STRING" id="493475.GARC_2317"/>
<dbReference type="RefSeq" id="WP_007619956.1">
    <property type="nucleotide sequence ID" value="NZ_BAEO01000029.1"/>
</dbReference>
<accession>K6YRK2</accession>
<dbReference type="PROSITE" id="PS51186">
    <property type="entry name" value="GNAT"/>
    <property type="match status" value="1"/>
</dbReference>
<comment type="caution">
    <text evidence="2">The sequence shown here is derived from an EMBL/GenBank/DDBJ whole genome shotgun (WGS) entry which is preliminary data.</text>
</comment>
<proteinExistence type="predicted"/>
<evidence type="ECO:0000259" key="1">
    <source>
        <dbReference type="PROSITE" id="PS51186"/>
    </source>
</evidence>
<dbReference type="CDD" id="cd04301">
    <property type="entry name" value="NAT_SF"/>
    <property type="match status" value="1"/>
</dbReference>
<dbReference type="InterPro" id="IPR016181">
    <property type="entry name" value="Acyl_CoA_acyltransferase"/>
</dbReference>
<dbReference type="AlphaFoldDB" id="K6YRK2"/>
<dbReference type="InterPro" id="IPR000182">
    <property type="entry name" value="GNAT_dom"/>
</dbReference>
<feature type="domain" description="N-acetyltransferase" evidence="1">
    <location>
        <begin position="4"/>
        <end position="143"/>
    </location>
</feature>
<dbReference type="eggNOG" id="COG0456">
    <property type="taxonomic scope" value="Bacteria"/>
</dbReference>
<evidence type="ECO:0000313" key="3">
    <source>
        <dbReference type="Proteomes" id="UP000006327"/>
    </source>
</evidence>
<dbReference type="GO" id="GO:0016747">
    <property type="term" value="F:acyltransferase activity, transferring groups other than amino-acyl groups"/>
    <property type="evidence" value="ECO:0007669"/>
    <property type="project" value="InterPro"/>
</dbReference>
<reference evidence="2 3" key="1">
    <citation type="journal article" date="2017" name="Antonie Van Leeuwenhoek">
        <title>Rhizobium rhizosphaerae sp. nov., a novel species isolated from rice rhizosphere.</title>
        <authorList>
            <person name="Zhao J.J."/>
            <person name="Zhang J."/>
            <person name="Zhang R.J."/>
            <person name="Zhang C.W."/>
            <person name="Yin H.Q."/>
            <person name="Zhang X.X."/>
        </authorList>
    </citation>
    <scope>NUCLEOTIDE SEQUENCE [LARGE SCALE GENOMIC DNA]</scope>
    <source>
        <strain evidence="2 3">BSs20135</strain>
    </source>
</reference>
<dbReference type="Gene3D" id="3.40.630.30">
    <property type="match status" value="1"/>
</dbReference>
<dbReference type="Proteomes" id="UP000006327">
    <property type="component" value="Unassembled WGS sequence"/>
</dbReference>
<sequence length="143" mass="16632">MKNYTLVQATKADFDILLKLRLMTMATHLENAGLFLSEEQHKARVYEGYAHCFLIHCNHQIVGMLKYKELPNSIYIMQLQIFPAFQNKGVGRSVVTQLIQNKQGKNIELTVLKDNPAKNLYERLGFIITGEDEHEYFMQRLIN</sequence>
<dbReference type="SUPFAM" id="SSF55729">
    <property type="entry name" value="Acyl-CoA N-acyltransferases (Nat)"/>
    <property type="match status" value="1"/>
</dbReference>
<protein>
    <submittedName>
        <fullName evidence="2">GCN5-related N-acetyltransferase</fullName>
    </submittedName>
</protein>
<keyword evidence="2" id="KW-0808">Transferase</keyword>
<dbReference type="Pfam" id="PF13673">
    <property type="entry name" value="Acetyltransf_10"/>
    <property type="match status" value="1"/>
</dbReference>
<evidence type="ECO:0000313" key="2">
    <source>
        <dbReference type="EMBL" id="GAC19283.1"/>
    </source>
</evidence>
<gene>
    <name evidence="2" type="ORF">GARC_2317</name>
</gene>
<keyword evidence="3" id="KW-1185">Reference proteome</keyword>
<organism evidence="2 3">
    <name type="scientific">Paraglaciecola arctica BSs20135</name>
    <dbReference type="NCBI Taxonomy" id="493475"/>
    <lineage>
        <taxon>Bacteria</taxon>
        <taxon>Pseudomonadati</taxon>
        <taxon>Pseudomonadota</taxon>
        <taxon>Gammaproteobacteria</taxon>
        <taxon>Alteromonadales</taxon>
        <taxon>Alteromonadaceae</taxon>
        <taxon>Paraglaciecola</taxon>
    </lineage>
</organism>
<dbReference type="EMBL" id="BAEO01000029">
    <property type="protein sequence ID" value="GAC19283.1"/>
    <property type="molecule type" value="Genomic_DNA"/>
</dbReference>